<feature type="compositionally biased region" description="Polar residues" evidence="1">
    <location>
        <begin position="65"/>
        <end position="83"/>
    </location>
</feature>
<dbReference type="EMBL" id="JACEIK010003557">
    <property type="protein sequence ID" value="MCD9642210.1"/>
    <property type="molecule type" value="Genomic_DNA"/>
</dbReference>
<keyword evidence="3" id="KW-1185">Reference proteome</keyword>
<organism evidence="2 3">
    <name type="scientific">Datura stramonium</name>
    <name type="common">Jimsonweed</name>
    <name type="synonym">Common thornapple</name>
    <dbReference type="NCBI Taxonomy" id="4076"/>
    <lineage>
        <taxon>Eukaryota</taxon>
        <taxon>Viridiplantae</taxon>
        <taxon>Streptophyta</taxon>
        <taxon>Embryophyta</taxon>
        <taxon>Tracheophyta</taxon>
        <taxon>Spermatophyta</taxon>
        <taxon>Magnoliopsida</taxon>
        <taxon>eudicotyledons</taxon>
        <taxon>Gunneridae</taxon>
        <taxon>Pentapetalae</taxon>
        <taxon>asterids</taxon>
        <taxon>lamiids</taxon>
        <taxon>Solanales</taxon>
        <taxon>Solanaceae</taxon>
        <taxon>Solanoideae</taxon>
        <taxon>Datureae</taxon>
        <taxon>Datura</taxon>
    </lineage>
</organism>
<evidence type="ECO:0000313" key="2">
    <source>
        <dbReference type="EMBL" id="MCD9642210.1"/>
    </source>
</evidence>
<reference evidence="2 3" key="1">
    <citation type="journal article" date="2021" name="BMC Genomics">
        <title>Datura genome reveals duplications of psychoactive alkaloid biosynthetic genes and high mutation rate following tissue culture.</title>
        <authorList>
            <person name="Rajewski A."/>
            <person name="Carter-House D."/>
            <person name="Stajich J."/>
            <person name="Litt A."/>
        </authorList>
    </citation>
    <scope>NUCLEOTIDE SEQUENCE [LARGE SCALE GENOMIC DNA]</scope>
    <source>
        <strain evidence="2">AR-01</strain>
    </source>
</reference>
<feature type="region of interest" description="Disordered" evidence="1">
    <location>
        <begin position="63"/>
        <end position="111"/>
    </location>
</feature>
<gene>
    <name evidence="2" type="ORF">HAX54_028896</name>
</gene>
<proteinExistence type="predicted"/>
<comment type="caution">
    <text evidence="2">The sequence shown here is derived from an EMBL/GenBank/DDBJ whole genome shotgun (WGS) entry which is preliminary data.</text>
</comment>
<evidence type="ECO:0000313" key="3">
    <source>
        <dbReference type="Proteomes" id="UP000823775"/>
    </source>
</evidence>
<evidence type="ECO:0000256" key="1">
    <source>
        <dbReference type="SAM" id="MobiDB-lite"/>
    </source>
</evidence>
<dbReference type="Proteomes" id="UP000823775">
    <property type="component" value="Unassembled WGS sequence"/>
</dbReference>
<name>A0ABS8V896_DATST</name>
<sequence>MTDRVMLPPNLGWGRRRGRGIPTEQTVNSVTENVVIPPSQPQNGTTADMIAAMFQQAMESLVEKIQTQPQTSTSKNGAPTNSAAYAARDNSRPAGRGAGNKSTSDRGSGVVDRGQSQVFALARQDIDASNAIVIGTLLVCLLDEIV</sequence>
<feature type="region of interest" description="Disordered" evidence="1">
    <location>
        <begin position="1"/>
        <end position="23"/>
    </location>
</feature>
<accession>A0ABS8V896</accession>
<protein>
    <submittedName>
        <fullName evidence="2">Uncharacterized protein</fullName>
    </submittedName>
</protein>